<dbReference type="Pfam" id="PF08530">
    <property type="entry name" value="PepX_C"/>
    <property type="match status" value="1"/>
</dbReference>
<dbReference type="OrthoDB" id="9804819at2"/>
<dbReference type="InterPro" id="IPR000383">
    <property type="entry name" value="Xaa-Pro-like_dom"/>
</dbReference>
<feature type="signal peptide" evidence="3">
    <location>
        <begin position="1"/>
        <end position="33"/>
    </location>
</feature>
<feature type="chain" id="PRO_5017992002" evidence="3">
    <location>
        <begin position="34"/>
        <end position="610"/>
    </location>
</feature>
<keyword evidence="5" id="KW-0067">ATP-binding</keyword>
<keyword evidence="5" id="KW-0547">Nucleotide-binding</keyword>
<dbReference type="Proteomes" id="UP000277094">
    <property type="component" value="Unassembled WGS sequence"/>
</dbReference>
<dbReference type="EMBL" id="RJSG01000006">
    <property type="protein sequence ID" value="RNL75488.1"/>
    <property type="molecule type" value="Genomic_DNA"/>
</dbReference>
<evidence type="ECO:0000313" key="6">
    <source>
        <dbReference type="Proteomes" id="UP000277094"/>
    </source>
</evidence>
<keyword evidence="6" id="KW-1185">Reference proteome</keyword>
<organism evidence="5 6">
    <name type="scientific">Nocardioides marmorisolisilvae</name>
    <dbReference type="NCBI Taxonomy" id="1542737"/>
    <lineage>
        <taxon>Bacteria</taxon>
        <taxon>Bacillati</taxon>
        <taxon>Actinomycetota</taxon>
        <taxon>Actinomycetes</taxon>
        <taxon>Propionibacteriales</taxon>
        <taxon>Nocardioidaceae</taxon>
        <taxon>Nocardioides</taxon>
    </lineage>
</organism>
<protein>
    <submittedName>
        <fullName evidence="5">ABC transporter ATP-binding protein</fullName>
    </submittedName>
</protein>
<sequence>MRRILTRRIAPVAALALSAGLAGTVGLSPSATADTSYSVTTLHFKVNTGPDGATPCDIVGDLYLPNSASPTSRVPAILTTNGFGGSKDDQAGIGKAFAQRGYAVLSYSGLGSGGSTCKITLDDPDFDGVAGSQLVSYLGGAPGIAYTDAAHTTSAPVLNSIVHDALDHDGVPQTYDPRVGMVGGSYGGQIQFAIAGVDHRVDTIVPIITWSDLTYSLGPNNTNQTTGVTTANSGTTKLTWGLLLTFDGISQAFAHAPEDPSRLFPCAGFATWVCPALINAGGLGYFDSASQQHLRHASVASYLPKIKVPVYLLQGETDTLFNLNEAIANYNGLKAQGTPVKMIWQSWGHSGGPAPGEIDLSNPDPSAQYETGLISNWFDHYLKDSNVSTGPQFAYFRDWVPYTGNAAPAYATSPTFPVGTTKNYYLTSKQGLTTNLLGIAKSNQLLTTVPAGLPAEFGSLDAIGSAFAPRPEVDVLGTYADYITPTLTQKVDVVGSPKLTLKVTSPSAQATQGAGEPGQLVLFIRIQDVPPGNTYRGNDIRYLTAPVRVPDVSQPFTVTLPAFVHRFAAGHKIRLVISGSSLNYRGGLVANPVAITTGSAGQVLKLPVVN</sequence>
<evidence type="ECO:0000256" key="2">
    <source>
        <dbReference type="ARBA" id="ARBA00022801"/>
    </source>
</evidence>
<dbReference type="PANTHER" id="PTHR22946">
    <property type="entry name" value="DIENELACTONE HYDROLASE DOMAIN-CONTAINING PROTEIN-RELATED"/>
    <property type="match status" value="1"/>
</dbReference>
<dbReference type="Gene3D" id="2.60.120.260">
    <property type="entry name" value="Galactose-binding domain-like"/>
    <property type="match status" value="1"/>
</dbReference>
<evidence type="ECO:0000256" key="1">
    <source>
        <dbReference type="ARBA" id="ARBA00008645"/>
    </source>
</evidence>
<dbReference type="InterPro" id="IPR013736">
    <property type="entry name" value="Xaa-Pro_dipept_C"/>
</dbReference>
<dbReference type="AlphaFoldDB" id="A0A3N0DIG9"/>
<keyword evidence="3" id="KW-0732">Signal</keyword>
<evidence type="ECO:0000256" key="3">
    <source>
        <dbReference type="SAM" id="SignalP"/>
    </source>
</evidence>
<dbReference type="RefSeq" id="WP_123235676.1">
    <property type="nucleotide sequence ID" value="NZ_RJSG01000006.1"/>
</dbReference>
<comment type="caution">
    <text evidence="5">The sequence shown here is derived from an EMBL/GenBank/DDBJ whole genome shotgun (WGS) entry which is preliminary data.</text>
</comment>
<dbReference type="GO" id="GO:0005524">
    <property type="term" value="F:ATP binding"/>
    <property type="evidence" value="ECO:0007669"/>
    <property type="project" value="UniProtKB-KW"/>
</dbReference>
<dbReference type="Gene3D" id="3.40.50.1820">
    <property type="entry name" value="alpha/beta hydrolase"/>
    <property type="match status" value="2"/>
</dbReference>
<reference evidence="5 6" key="1">
    <citation type="submission" date="2018-11" db="EMBL/GenBank/DDBJ databases">
        <authorList>
            <person name="Li F."/>
        </authorList>
    </citation>
    <scope>NUCLEOTIDE SEQUENCE [LARGE SCALE GENOMIC DNA]</scope>
    <source>
        <strain evidence="5 6">KIS18-7</strain>
    </source>
</reference>
<keyword evidence="2" id="KW-0378">Hydrolase</keyword>
<comment type="similarity">
    <text evidence="1">Belongs to the AB hydrolase superfamily.</text>
</comment>
<dbReference type="InterPro" id="IPR050261">
    <property type="entry name" value="FrsA_esterase"/>
</dbReference>
<dbReference type="SUPFAM" id="SSF53474">
    <property type="entry name" value="alpha/beta-Hydrolases"/>
    <property type="match status" value="1"/>
</dbReference>
<dbReference type="InterPro" id="IPR029058">
    <property type="entry name" value="AB_hydrolase_fold"/>
</dbReference>
<accession>A0A3N0DIG9</accession>
<dbReference type="SMART" id="SM00939">
    <property type="entry name" value="PepX_C"/>
    <property type="match status" value="1"/>
</dbReference>
<dbReference type="SUPFAM" id="SSF49785">
    <property type="entry name" value="Galactose-binding domain-like"/>
    <property type="match status" value="1"/>
</dbReference>
<gene>
    <name evidence="5" type="ORF">EFL95_18965</name>
</gene>
<evidence type="ECO:0000313" key="5">
    <source>
        <dbReference type="EMBL" id="RNL75488.1"/>
    </source>
</evidence>
<dbReference type="GO" id="GO:0008239">
    <property type="term" value="F:dipeptidyl-peptidase activity"/>
    <property type="evidence" value="ECO:0007669"/>
    <property type="project" value="InterPro"/>
</dbReference>
<name>A0A3N0DIG9_9ACTN</name>
<proteinExistence type="inferred from homology"/>
<dbReference type="Pfam" id="PF02129">
    <property type="entry name" value="Peptidase_S15"/>
    <property type="match status" value="1"/>
</dbReference>
<evidence type="ECO:0000259" key="4">
    <source>
        <dbReference type="SMART" id="SM00939"/>
    </source>
</evidence>
<feature type="domain" description="Xaa-Pro dipeptidyl-peptidase C-terminal" evidence="4">
    <location>
        <begin position="375"/>
        <end position="604"/>
    </location>
</feature>
<dbReference type="InterPro" id="IPR008979">
    <property type="entry name" value="Galactose-bd-like_sf"/>
</dbReference>